<evidence type="ECO:0000259" key="3">
    <source>
        <dbReference type="PROSITE" id="PS50043"/>
    </source>
</evidence>
<keyword evidence="1" id="KW-0238">DNA-binding</keyword>
<dbReference type="Pfam" id="PF00196">
    <property type="entry name" value="GerE"/>
    <property type="match status" value="1"/>
</dbReference>
<dbReference type="SMART" id="SM00448">
    <property type="entry name" value="REC"/>
    <property type="match status" value="1"/>
</dbReference>
<evidence type="ECO:0000313" key="5">
    <source>
        <dbReference type="EMBL" id="MDM4019262.1"/>
    </source>
</evidence>
<dbReference type="CDD" id="cd06170">
    <property type="entry name" value="LuxR_C_like"/>
    <property type="match status" value="1"/>
</dbReference>
<dbReference type="EMBL" id="JASZZN010000035">
    <property type="protein sequence ID" value="MDM4019262.1"/>
    <property type="molecule type" value="Genomic_DNA"/>
</dbReference>
<dbReference type="Gene3D" id="1.10.10.10">
    <property type="entry name" value="Winged helix-like DNA-binding domain superfamily/Winged helix DNA-binding domain"/>
    <property type="match status" value="1"/>
</dbReference>
<dbReference type="PROSITE" id="PS00622">
    <property type="entry name" value="HTH_LUXR_1"/>
    <property type="match status" value="1"/>
</dbReference>
<dbReference type="InterPro" id="IPR036388">
    <property type="entry name" value="WH-like_DNA-bd_sf"/>
</dbReference>
<dbReference type="SUPFAM" id="SSF46894">
    <property type="entry name" value="C-terminal effector domain of the bipartite response regulators"/>
    <property type="match status" value="1"/>
</dbReference>
<dbReference type="PROSITE" id="PS50110">
    <property type="entry name" value="RESPONSE_REGULATORY"/>
    <property type="match status" value="1"/>
</dbReference>
<dbReference type="InterPro" id="IPR001789">
    <property type="entry name" value="Sig_transdc_resp-reg_receiver"/>
</dbReference>
<feature type="modified residue" description="4-aspartylphosphate" evidence="2">
    <location>
        <position position="54"/>
    </location>
</feature>
<feature type="domain" description="HTH luxR-type" evidence="3">
    <location>
        <begin position="145"/>
        <end position="210"/>
    </location>
</feature>
<reference evidence="5 6" key="1">
    <citation type="submission" date="2023-06" db="EMBL/GenBank/DDBJ databases">
        <title>Roseiconus lacunae JC819 isolated from Gulf of Mannar region, Tamil Nadu.</title>
        <authorList>
            <person name="Pk S."/>
            <person name="Ch S."/>
            <person name="Ch V.R."/>
        </authorList>
    </citation>
    <scope>NUCLEOTIDE SEQUENCE [LARGE SCALE GENOMIC DNA]</scope>
    <source>
        <strain evidence="5 6">JC819</strain>
    </source>
</reference>
<sequence>MSLKTLVVDDHEAARVGLTQLMEGTSVSIAKTVEDGESALRCINEEEFDVVLIDVQMKKMDGLSLLEEIRGDHPDLPVVLFSAYDYSVYMARAVANGAQDYVLKTDELEVIERVIQHVSTNRTSCPGGRLDSLRSKLCGSDGAGKAHEDFPLTGRESQVLRHIAFGLSNREIAKSLAISVETVKEHVQNILRKTGASDRTDVAVRAVRKGLV</sequence>
<protein>
    <submittedName>
        <fullName evidence="5">Response regulator transcription factor</fullName>
    </submittedName>
</protein>
<organism evidence="5 6">
    <name type="scientific">Roseiconus lacunae</name>
    <dbReference type="NCBI Taxonomy" id="2605694"/>
    <lineage>
        <taxon>Bacteria</taxon>
        <taxon>Pseudomonadati</taxon>
        <taxon>Planctomycetota</taxon>
        <taxon>Planctomycetia</taxon>
        <taxon>Pirellulales</taxon>
        <taxon>Pirellulaceae</taxon>
        <taxon>Roseiconus</taxon>
    </lineage>
</organism>
<keyword evidence="2" id="KW-0597">Phosphoprotein</keyword>
<dbReference type="Proteomes" id="UP001239462">
    <property type="component" value="Unassembled WGS sequence"/>
</dbReference>
<dbReference type="InterPro" id="IPR011006">
    <property type="entry name" value="CheY-like_superfamily"/>
</dbReference>
<keyword evidence="6" id="KW-1185">Reference proteome</keyword>
<dbReference type="InterPro" id="IPR016032">
    <property type="entry name" value="Sig_transdc_resp-reg_C-effctor"/>
</dbReference>
<feature type="domain" description="Response regulatory" evidence="4">
    <location>
        <begin position="4"/>
        <end position="119"/>
    </location>
</feature>
<dbReference type="PRINTS" id="PR00038">
    <property type="entry name" value="HTHLUXR"/>
</dbReference>
<comment type="caution">
    <text evidence="5">The sequence shown here is derived from an EMBL/GenBank/DDBJ whole genome shotgun (WGS) entry which is preliminary data.</text>
</comment>
<evidence type="ECO:0000256" key="2">
    <source>
        <dbReference type="PROSITE-ProRule" id="PRU00169"/>
    </source>
</evidence>
<dbReference type="PROSITE" id="PS50043">
    <property type="entry name" value="HTH_LUXR_2"/>
    <property type="match status" value="1"/>
</dbReference>
<dbReference type="InterPro" id="IPR000792">
    <property type="entry name" value="Tscrpt_reg_LuxR_C"/>
</dbReference>
<accession>A0ABT7PRZ3</accession>
<proteinExistence type="predicted"/>
<dbReference type="InterPro" id="IPR039420">
    <property type="entry name" value="WalR-like"/>
</dbReference>
<dbReference type="PANTHER" id="PTHR43214">
    <property type="entry name" value="TWO-COMPONENT RESPONSE REGULATOR"/>
    <property type="match status" value="1"/>
</dbReference>
<evidence type="ECO:0000313" key="6">
    <source>
        <dbReference type="Proteomes" id="UP001239462"/>
    </source>
</evidence>
<name>A0ABT7PRZ3_9BACT</name>
<dbReference type="Gene3D" id="3.40.50.2300">
    <property type="match status" value="1"/>
</dbReference>
<dbReference type="SUPFAM" id="SSF52172">
    <property type="entry name" value="CheY-like"/>
    <property type="match status" value="1"/>
</dbReference>
<dbReference type="RefSeq" id="WP_289167361.1">
    <property type="nucleotide sequence ID" value="NZ_JASZZN010000035.1"/>
</dbReference>
<gene>
    <name evidence="5" type="ORF">QTN89_27650</name>
</gene>
<dbReference type="SMART" id="SM00421">
    <property type="entry name" value="HTH_LUXR"/>
    <property type="match status" value="1"/>
</dbReference>
<dbReference type="Pfam" id="PF00072">
    <property type="entry name" value="Response_reg"/>
    <property type="match status" value="1"/>
</dbReference>
<dbReference type="CDD" id="cd17536">
    <property type="entry name" value="REC_YesN-like"/>
    <property type="match status" value="1"/>
</dbReference>
<evidence type="ECO:0000259" key="4">
    <source>
        <dbReference type="PROSITE" id="PS50110"/>
    </source>
</evidence>
<evidence type="ECO:0000256" key="1">
    <source>
        <dbReference type="ARBA" id="ARBA00023125"/>
    </source>
</evidence>